<dbReference type="Proteomes" id="UP001302072">
    <property type="component" value="Chromosome"/>
</dbReference>
<dbReference type="RefSeq" id="WP_311193640.1">
    <property type="nucleotide sequence ID" value="NZ_CP115541.1"/>
</dbReference>
<accession>A0ABY9YU73</accession>
<evidence type="ECO:0000313" key="2">
    <source>
        <dbReference type="Proteomes" id="UP001302072"/>
    </source>
</evidence>
<gene>
    <name evidence="1" type="ORF">PDM29_09820</name>
</gene>
<proteinExistence type="predicted"/>
<evidence type="ECO:0008006" key="3">
    <source>
        <dbReference type="Google" id="ProtNLM"/>
    </source>
</evidence>
<evidence type="ECO:0000313" key="1">
    <source>
        <dbReference type="EMBL" id="WNH54549.1"/>
    </source>
</evidence>
<dbReference type="EMBL" id="CP115541">
    <property type="protein sequence ID" value="WNH54549.1"/>
    <property type="molecule type" value="Genomic_DNA"/>
</dbReference>
<organism evidence="1 2">
    <name type="scientific">Stenotrophomonas oahuensis</name>
    <dbReference type="NCBI Taxonomy" id="3003271"/>
    <lineage>
        <taxon>Bacteria</taxon>
        <taxon>Pseudomonadati</taxon>
        <taxon>Pseudomonadota</taxon>
        <taxon>Gammaproteobacteria</taxon>
        <taxon>Lysobacterales</taxon>
        <taxon>Lysobacteraceae</taxon>
        <taxon>Stenotrophomonas</taxon>
    </lineage>
</organism>
<sequence length="140" mass="15567">MRALPCLLLFPLALLAGCDKRNGGDTVFSADPMLGCYATHPRKAADFRIDQEQGRYYVSFNRDEQWQREATPLQEAKRDEVASYFPSDADQIDRALVRNSGGFGLFHLKSNATLRGKAKDSDYMTLVLIGAGPVFRTGCD</sequence>
<dbReference type="PROSITE" id="PS51257">
    <property type="entry name" value="PROKAR_LIPOPROTEIN"/>
    <property type="match status" value="1"/>
</dbReference>
<keyword evidence="2" id="KW-1185">Reference proteome</keyword>
<protein>
    <recommendedName>
        <fullName evidence="3">Lipoprotein</fullName>
    </recommendedName>
</protein>
<reference evidence="1 2" key="1">
    <citation type="submission" date="2022-12" db="EMBL/GenBank/DDBJ databases">
        <title>Two new species, Stenotrophomonas aracearum and Stenotrophomonas oahuensis, isolated from Anthurium (Araceae family) in Hawaii.</title>
        <authorList>
            <person name="Chunag S.C."/>
            <person name="Dobhal S."/>
            <person name="Alvarez A."/>
            <person name="Arif M."/>
        </authorList>
    </citation>
    <scope>NUCLEOTIDE SEQUENCE [LARGE SCALE GENOMIC DNA]</scope>
    <source>
        <strain evidence="1 2">A5586</strain>
    </source>
</reference>
<name>A0ABY9YU73_9GAMM</name>